<dbReference type="EMBL" id="UINC01023156">
    <property type="protein sequence ID" value="SVA94255.1"/>
    <property type="molecule type" value="Genomic_DNA"/>
</dbReference>
<name>A0A381ZY64_9ZZZZ</name>
<dbReference type="Gene3D" id="3.40.30.10">
    <property type="entry name" value="Glutaredoxin"/>
    <property type="match status" value="1"/>
</dbReference>
<evidence type="ECO:0000313" key="1">
    <source>
        <dbReference type="EMBL" id="SVA94255.1"/>
    </source>
</evidence>
<dbReference type="AlphaFoldDB" id="A0A381ZY64"/>
<proteinExistence type="predicted"/>
<evidence type="ECO:0008006" key="2">
    <source>
        <dbReference type="Google" id="ProtNLM"/>
    </source>
</evidence>
<gene>
    <name evidence="1" type="ORF">METZ01_LOCUS147109</name>
</gene>
<dbReference type="CDD" id="cd02947">
    <property type="entry name" value="TRX_family"/>
    <property type="match status" value="1"/>
</dbReference>
<dbReference type="SUPFAM" id="SSF52833">
    <property type="entry name" value="Thioredoxin-like"/>
    <property type="match status" value="1"/>
</dbReference>
<protein>
    <recommendedName>
        <fullName evidence="2">Thioredoxin domain-containing protein</fullName>
    </recommendedName>
</protein>
<dbReference type="InterPro" id="IPR036249">
    <property type="entry name" value="Thioredoxin-like_sf"/>
</dbReference>
<reference evidence="1" key="1">
    <citation type="submission" date="2018-05" db="EMBL/GenBank/DDBJ databases">
        <authorList>
            <person name="Lanie J.A."/>
            <person name="Ng W.-L."/>
            <person name="Kazmierczak K.M."/>
            <person name="Andrzejewski T.M."/>
            <person name="Davidsen T.M."/>
            <person name="Wayne K.J."/>
            <person name="Tettelin H."/>
            <person name="Glass J.I."/>
            <person name="Rusch D."/>
            <person name="Podicherti R."/>
            <person name="Tsui H.-C.T."/>
            <person name="Winkler M.E."/>
        </authorList>
    </citation>
    <scope>NUCLEOTIDE SEQUENCE</scope>
</reference>
<accession>A0A381ZY64</accession>
<organism evidence="1">
    <name type="scientific">marine metagenome</name>
    <dbReference type="NCBI Taxonomy" id="408172"/>
    <lineage>
        <taxon>unclassified sequences</taxon>
        <taxon>metagenomes</taxon>
        <taxon>ecological metagenomes</taxon>
    </lineage>
</organism>
<sequence>MSSYLLDKENDDLILAVVKNDCPTCQLLIPTLENLGETGKLTVVLQDEMNFPYEADWVLDDRELEISWNLNLDSVPTLLRFKRGEEVERTVGWSREEWRKIIGDSTLGDDLPEFKPG</sequence>